<reference evidence="3" key="1">
    <citation type="journal article" date="2011" name="Nature">
        <title>Genome sequence and analysis of the tuber crop potato.</title>
        <authorList>
            <consortium name="The Potato Genome Sequencing Consortium"/>
        </authorList>
    </citation>
    <scope>NUCLEOTIDE SEQUENCE [LARGE SCALE GENOMIC DNA]</scope>
    <source>
        <strain evidence="3">cv. DM1-3 516 R44</strain>
    </source>
</reference>
<dbReference type="EnsemblPlants" id="PGSC0003DMT400075817">
    <property type="protein sequence ID" value="PGSC0003DMT400075817"/>
    <property type="gene ID" value="PGSC0003DMG400029475"/>
</dbReference>
<proteinExistence type="predicted"/>
<dbReference type="Proteomes" id="UP000011115">
    <property type="component" value="Unassembled WGS sequence"/>
</dbReference>
<keyword evidence="3" id="KW-1185">Reference proteome</keyword>
<dbReference type="InParanoid" id="M1CVS2"/>
<evidence type="ECO:0000256" key="1">
    <source>
        <dbReference type="SAM" id="Phobius"/>
    </source>
</evidence>
<dbReference type="AlphaFoldDB" id="M1CVS2"/>
<reference evidence="2" key="2">
    <citation type="submission" date="2015-06" db="UniProtKB">
        <authorList>
            <consortium name="EnsemblPlants"/>
        </authorList>
    </citation>
    <scope>IDENTIFICATION</scope>
    <source>
        <strain evidence="2">DM1-3 516 R44</strain>
    </source>
</reference>
<evidence type="ECO:0000313" key="2">
    <source>
        <dbReference type="EnsemblPlants" id="PGSC0003DMT400075817"/>
    </source>
</evidence>
<keyword evidence="1" id="KW-0472">Membrane</keyword>
<sequence length="51" mass="6117">MRHQKSIVKSQRNALLIASALMFYWLLYSVTRLVTRVELLNQRVEKLKNQE</sequence>
<evidence type="ECO:0000313" key="3">
    <source>
        <dbReference type="Proteomes" id="UP000011115"/>
    </source>
</evidence>
<keyword evidence="1" id="KW-1133">Transmembrane helix</keyword>
<dbReference type="HOGENOM" id="CLU_3110195_0_0_1"/>
<dbReference type="Gramene" id="PGSC0003DMT400075817">
    <property type="protein sequence ID" value="PGSC0003DMT400075817"/>
    <property type="gene ID" value="PGSC0003DMG400029475"/>
</dbReference>
<feature type="transmembrane region" description="Helical" evidence="1">
    <location>
        <begin position="12"/>
        <end position="30"/>
    </location>
</feature>
<organism evidence="2 3">
    <name type="scientific">Solanum tuberosum</name>
    <name type="common">Potato</name>
    <dbReference type="NCBI Taxonomy" id="4113"/>
    <lineage>
        <taxon>Eukaryota</taxon>
        <taxon>Viridiplantae</taxon>
        <taxon>Streptophyta</taxon>
        <taxon>Embryophyta</taxon>
        <taxon>Tracheophyta</taxon>
        <taxon>Spermatophyta</taxon>
        <taxon>Magnoliopsida</taxon>
        <taxon>eudicotyledons</taxon>
        <taxon>Gunneridae</taxon>
        <taxon>Pentapetalae</taxon>
        <taxon>asterids</taxon>
        <taxon>lamiids</taxon>
        <taxon>Solanales</taxon>
        <taxon>Solanaceae</taxon>
        <taxon>Solanoideae</taxon>
        <taxon>Solaneae</taxon>
        <taxon>Solanum</taxon>
    </lineage>
</organism>
<dbReference type="PaxDb" id="4113-PGSC0003DMT400075817"/>
<name>M1CVS2_SOLTU</name>
<protein>
    <submittedName>
        <fullName evidence="2">Erwinia induced protein 2</fullName>
    </submittedName>
</protein>
<keyword evidence="1" id="KW-0812">Transmembrane</keyword>
<accession>M1CVS2</accession>